<evidence type="ECO:0000313" key="2">
    <source>
        <dbReference type="Proteomes" id="UP000827976"/>
    </source>
</evidence>
<dbReference type="Proteomes" id="UP000827976">
    <property type="component" value="Chromosome 3"/>
</dbReference>
<name>A0ACB7WK61_DIOAL</name>
<protein>
    <submittedName>
        <fullName evidence="1">Transferase protein</fullName>
    </submittedName>
</protein>
<reference evidence="2" key="1">
    <citation type="journal article" date="2022" name="Nat. Commun.">
        <title>Chromosome evolution and the genetic basis of agronomically important traits in greater yam.</title>
        <authorList>
            <person name="Bredeson J.V."/>
            <person name="Lyons J.B."/>
            <person name="Oniyinde I.O."/>
            <person name="Okereke N.R."/>
            <person name="Kolade O."/>
            <person name="Nnabue I."/>
            <person name="Nwadili C.O."/>
            <person name="Hribova E."/>
            <person name="Parker M."/>
            <person name="Nwogha J."/>
            <person name="Shu S."/>
            <person name="Carlson J."/>
            <person name="Kariba R."/>
            <person name="Muthemba S."/>
            <person name="Knop K."/>
            <person name="Barton G.J."/>
            <person name="Sherwood A.V."/>
            <person name="Lopez-Montes A."/>
            <person name="Asiedu R."/>
            <person name="Jamnadass R."/>
            <person name="Muchugi A."/>
            <person name="Goodstein D."/>
            <person name="Egesi C.N."/>
            <person name="Featherston J."/>
            <person name="Asfaw A."/>
            <person name="Simpson G.G."/>
            <person name="Dolezel J."/>
            <person name="Hendre P.S."/>
            <person name="Van Deynze A."/>
            <person name="Kumar P.L."/>
            <person name="Obidiegwu J.E."/>
            <person name="Bhattacharjee R."/>
            <person name="Rokhsar D.S."/>
        </authorList>
    </citation>
    <scope>NUCLEOTIDE SEQUENCE [LARGE SCALE GENOMIC DNA]</scope>
    <source>
        <strain evidence="2">cv. TDa95/00328</strain>
    </source>
</reference>
<sequence>MPPKVVIIESCKVVPHDETPKHRLWPSNLDAFAPIAHVSTVYLYKPNGDPDFFSVEILKTALSKVLVTFYPLAGRLVFDKDGRPEVDCNAEGVLFSVAHADCTVDGFGDFRPSPAVRQLLVPLVNVPENSCILALFQVPLHHFTSWKN</sequence>
<keyword evidence="2" id="KW-1185">Reference proteome</keyword>
<comment type="caution">
    <text evidence="1">The sequence shown here is derived from an EMBL/GenBank/DDBJ whole genome shotgun (WGS) entry which is preliminary data.</text>
</comment>
<organism evidence="1 2">
    <name type="scientific">Dioscorea alata</name>
    <name type="common">Purple yam</name>
    <dbReference type="NCBI Taxonomy" id="55571"/>
    <lineage>
        <taxon>Eukaryota</taxon>
        <taxon>Viridiplantae</taxon>
        <taxon>Streptophyta</taxon>
        <taxon>Embryophyta</taxon>
        <taxon>Tracheophyta</taxon>
        <taxon>Spermatophyta</taxon>
        <taxon>Magnoliopsida</taxon>
        <taxon>Liliopsida</taxon>
        <taxon>Dioscoreales</taxon>
        <taxon>Dioscoreaceae</taxon>
        <taxon>Dioscorea</taxon>
    </lineage>
</organism>
<gene>
    <name evidence="1" type="ORF">IHE45_03G031300</name>
</gene>
<proteinExistence type="predicted"/>
<keyword evidence="1" id="KW-0808">Transferase</keyword>
<accession>A0ACB7WK61</accession>
<dbReference type="EMBL" id="CM037013">
    <property type="protein sequence ID" value="KAH7688398.1"/>
    <property type="molecule type" value="Genomic_DNA"/>
</dbReference>
<evidence type="ECO:0000313" key="1">
    <source>
        <dbReference type="EMBL" id="KAH7688398.1"/>
    </source>
</evidence>